<evidence type="ECO:0000313" key="2">
    <source>
        <dbReference type="EMBL" id="OAX84000.1"/>
    </source>
</evidence>
<feature type="region of interest" description="Disordered" evidence="1">
    <location>
        <begin position="46"/>
        <end position="111"/>
    </location>
</feature>
<dbReference type="AlphaFoldDB" id="A0A1B7P4P7"/>
<protein>
    <submittedName>
        <fullName evidence="2">Uncharacterized protein</fullName>
    </submittedName>
</protein>
<dbReference type="OrthoDB" id="9984533at2759"/>
<dbReference type="EMBL" id="LGUA01000114">
    <property type="protein sequence ID" value="OAX84000.1"/>
    <property type="molecule type" value="Genomic_DNA"/>
</dbReference>
<accession>A0A1B7P4P7</accession>
<reference evidence="2 3" key="1">
    <citation type="submission" date="2015-07" db="EMBL/GenBank/DDBJ databases">
        <title>Emmonsia species relationships and genome sequence.</title>
        <authorList>
            <person name="Cuomo C.A."/>
            <person name="Schwartz I.S."/>
            <person name="Kenyon C."/>
            <person name="de Hoog G.S."/>
            <person name="Govender N.P."/>
            <person name="Botha A."/>
            <person name="Moreno L."/>
            <person name="de Vries M."/>
            <person name="Munoz J.F."/>
            <person name="Stielow J.B."/>
        </authorList>
    </citation>
    <scope>NUCLEOTIDE SEQUENCE [LARGE SCALE GENOMIC DNA]</scope>
    <source>
        <strain evidence="2 3">CBS 136260</strain>
    </source>
</reference>
<feature type="compositionally biased region" description="Acidic residues" evidence="1">
    <location>
        <begin position="58"/>
        <end position="69"/>
    </location>
</feature>
<dbReference type="SUPFAM" id="SSF51101">
    <property type="entry name" value="Mannose-binding lectins"/>
    <property type="match status" value="1"/>
</dbReference>
<evidence type="ECO:0000313" key="3">
    <source>
        <dbReference type="Proteomes" id="UP000091918"/>
    </source>
</evidence>
<proteinExistence type="predicted"/>
<organism evidence="2 3">
    <name type="scientific">Emergomyces africanus</name>
    <dbReference type="NCBI Taxonomy" id="1955775"/>
    <lineage>
        <taxon>Eukaryota</taxon>
        <taxon>Fungi</taxon>
        <taxon>Dikarya</taxon>
        <taxon>Ascomycota</taxon>
        <taxon>Pezizomycotina</taxon>
        <taxon>Eurotiomycetes</taxon>
        <taxon>Eurotiomycetidae</taxon>
        <taxon>Onygenales</taxon>
        <taxon>Ajellomycetaceae</taxon>
        <taxon>Emergomyces</taxon>
    </lineage>
</organism>
<keyword evidence="3" id="KW-1185">Reference proteome</keyword>
<gene>
    <name evidence="2" type="ORF">ACJ72_01635</name>
</gene>
<evidence type="ECO:0000256" key="1">
    <source>
        <dbReference type="SAM" id="MobiDB-lite"/>
    </source>
</evidence>
<dbReference type="Proteomes" id="UP000091918">
    <property type="component" value="Unassembled WGS sequence"/>
</dbReference>
<dbReference type="Gene3D" id="2.100.10.30">
    <property type="entry name" value="Jacalin-like lectin domain"/>
    <property type="match status" value="1"/>
</dbReference>
<dbReference type="InterPro" id="IPR036047">
    <property type="entry name" value="F-box-like_dom_sf"/>
</dbReference>
<comment type="caution">
    <text evidence="2">The sequence shown here is derived from an EMBL/GenBank/DDBJ whole genome shotgun (WGS) entry which is preliminary data.</text>
</comment>
<sequence>MGSFDVFCALCSGSLMQPEVGSNSKRQREVRRRFIAKKIKQIKAFNGEQEKASVSDQSSEEQWEDAEEVQENKSEDGQELEDEEEEGEAEEEEEEEDDDDDEDGDGDRSYDPVIVNEESVKWLRIVHVLGFNPKAAGPGKSKFPSKPRLFLGELRLLYSVSHPTIIPCCEEVLQKLISETTLKAISPGLLQLADRVRWDPFSILPYDILHSILRFLPGDSIRALMAASWPVYNATRHPGLWKQLMYWGMPWFWELHQLVEQQSNDLDYKKLYLWLDKVTAPAYGMSGPFLGIANRRRIWSACSQLAEPYFSSFDESDKPIGEDLSSVLRESQIMQLPIVRYPQPREDARTISKQLLYTVEERNSRSARLETFWSCCGSLMGLTVIFGTSRRVFGRAMATDGVEKHIIFIDSSDWIAGLALYMSELNLLHSDVSTAVKGIEIIFESGKRVTIKSTLGNHRAFMVSEGHYLVGLVGQTSEDEIISRFGILESPRTRSDEFSIHDVKLVPTSERPFGQQLLWGRGVSPLQSSSASYGGSWPIWNHPNIHVLSLNNRVGDVGDGVPSDLVPYQPLIWALQDHELQKLTQISAYVRKDITSSGLMKCVLGLRAAYTRRYWEPKRYVGEFPRPDNEDGPEETPDGEICDFDIDGPNSEYIVSIEVAMGDFLRAIKIRTNMGREACFGDQNQDHWEATRPADGDMFTGIAATFRPLAGYSTISQKGNRLMMASVVALTTTITKLE</sequence>
<name>A0A1B7P4P7_9EURO</name>
<dbReference type="STRING" id="1658172.A0A1B7P4P7"/>
<dbReference type="SUPFAM" id="SSF81383">
    <property type="entry name" value="F-box domain"/>
    <property type="match status" value="1"/>
</dbReference>
<dbReference type="InterPro" id="IPR036404">
    <property type="entry name" value="Jacalin-like_lectin_dom_sf"/>
</dbReference>
<feature type="compositionally biased region" description="Acidic residues" evidence="1">
    <location>
        <begin position="77"/>
        <end position="105"/>
    </location>
</feature>